<dbReference type="GO" id="GO:0042273">
    <property type="term" value="P:ribosomal large subunit biogenesis"/>
    <property type="evidence" value="ECO:0007669"/>
    <property type="project" value="TreeGrafter"/>
</dbReference>
<dbReference type="PANTHER" id="PTHR13028:SF0">
    <property type="entry name" value="RRNA-PROCESSING PROTEIN EBP2-RELATED"/>
    <property type="match status" value="1"/>
</dbReference>
<protein>
    <submittedName>
        <fullName evidence="8">EBNA1BP2 protein</fullName>
    </submittedName>
</protein>
<dbReference type="GO" id="GO:0005730">
    <property type="term" value="C:nucleolus"/>
    <property type="evidence" value="ECO:0007669"/>
    <property type="project" value="UniProtKB-SubCell"/>
</dbReference>
<keyword evidence="9" id="KW-1185">Reference proteome</keyword>
<keyword evidence="5" id="KW-0175">Coiled coil</keyword>
<evidence type="ECO:0000256" key="4">
    <source>
        <dbReference type="ARBA" id="ARBA00022517"/>
    </source>
</evidence>
<feature type="compositionally biased region" description="Low complexity" evidence="7">
    <location>
        <begin position="227"/>
        <end position="239"/>
    </location>
</feature>
<evidence type="ECO:0000256" key="7">
    <source>
        <dbReference type="SAM" id="MobiDB-lite"/>
    </source>
</evidence>
<feature type="compositionally biased region" description="Basic residues" evidence="7">
    <location>
        <begin position="249"/>
        <end position="264"/>
    </location>
</feature>
<organism evidence="8 9">
    <name type="scientific">Branchiostoma lanceolatum</name>
    <name type="common">Common lancelet</name>
    <name type="synonym">Amphioxus lanceolatum</name>
    <dbReference type="NCBI Taxonomy" id="7740"/>
    <lineage>
        <taxon>Eukaryota</taxon>
        <taxon>Metazoa</taxon>
        <taxon>Chordata</taxon>
        <taxon>Cephalochordata</taxon>
        <taxon>Leptocardii</taxon>
        <taxon>Amphioxiformes</taxon>
        <taxon>Branchiostomatidae</taxon>
        <taxon>Branchiostoma</taxon>
    </lineage>
</organism>
<dbReference type="SMR" id="A0A8J9YXW9"/>
<dbReference type="Proteomes" id="UP000838412">
    <property type="component" value="Chromosome 13"/>
</dbReference>
<name>A0A8J9YXW9_BRALA</name>
<keyword evidence="4" id="KW-0690">Ribosome biogenesis</keyword>
<dbReference type="GO" id="GO:0034399">
    <property type="term" value="C:nuclear periphery"/>
    <property type="evidence" value="ECO:0007669"/>
    <property type="project" value="TreeGrafter"/>
</dbReference>
<comment type="similarity">
    <text evidence="3">Belongs to the EBP2 family.</text>
</comment>
<keyword evidence="6" id="KW-0539">Nucleus</keyword>
<evidence type="ECO:0000256" key="6">
    <source>
        <dbReference type="ARBA" id="ARBA00023242"/>
    </source>
</evidence>
<comment type="subcellular location">
    <subcellularLocation>
        <location evidence="2">Nucleus</location>
        <location evidence="2">Nucleolus</location>
    </subcellularLocation>
</comment>
<dbReference type="EMBL" id="OV696698">
    <property type="protein sequence ID" value="CAH1243881.1"/>
    <property type="molecule type" value="Genomic_DNA"/>
</dbReference>
<dbReference type="OrthoDB" id="443772at2759"/>
<evidence type="ECO:0000256" key="2">
    <source>
        <dbReference type="ARBA" id="ARBA00004604"/>
    </source>
</evidence>
<dbReference type="PANTHER" id="PTHR13028">
    <property type="entry name" value="RRNA PROCESSING PROTEIN EBNA1-BINDING PROTEIN-RELATED"/>
    <property type="match status" value="1"/>
</dbReference>
<feature type="region of interest" description="Disordered" evidence="7">
    <location>
        <begin position="216"/>
        <end position="310"/>
    </location>
</feature>
<gene>
    <name evidence="8" type="primary">EBNA1BP2</name>
    <name evidence="8" type="ORF">BLAG_LOCUS6678</name>
</gene>
<dbReference type="GO" id="GO:0006364">
    <property type="term" value="P:rRNA processing"/>
    <property type="evidence" value="ECO:0007669"/>
    <property type="project" value="TreeGrafter"/>
</dbReference>
<evidence type="ECO:0000256" key="3">
    <source>
        <dbReference type="ARBA" id="ARBA00007336"/>
    </source>
</evidence>
<evidence type="ECO:0000313" key="9">
    <source>
        <dbReference type="Proteomes" id="UP000838412"/>
    </source>
</evidence>
<reference evidence="8" key="1">
    <citation type="submission" date="2022-01" db="EMBL/GenBank/DDBJ databases">
        <authorList>
            <person name="Braso-Vives M."/>
        </authorList>
    </citation>
    <scope>NUCLEOTIDE SEQUENCE</scope>
</reference>
<proteinExistence type="inferred from homology"/>
<feature type="compositionally biased region" description="Basic residues" evidence="7">
    <location>
        <begin position="279"/>
        <end position="310"/>
    </location>
</feature>
<evidence type="ECO:0000256" key="5">
    <source>
        <dbReference type="ARBA" id="ARBA00023054"/>
    </source>
</evidence>
<evidence type="ECO:0000313" key="8">
    <source>
        <dbReference type="EMBL" id="CAH1243881.1"/>
    </source>
</evidence>
<dbReference type="GO" id="GO:0030687">
    <property type="term" value="C:preribosome, large subunit precursor"/>
    <property type="evidence" value="ECO:0007669"/>
    <property type="project" value="TreeGrafter"/>
</dbReference>
<evidence type="ECO:0000256" key="1">
    <source>
        <dbReference type="ARBA" id="ARBA00003387"/>
    </source>
</evidence>
<dbReference type="Pfam" id="PF05890">
    <property type="entry name" value="Ebp2"/>
    <property type="match status" value="1"/>
</dbReference>
<accession>A0A8J9YXW9</accession>
<sequence length="310" mass="34926">MAATIDSDAESVESFSGSDDSDRELMEAYKSGLLKPGLNIELPAPRQPINNVAGLKQKLADFRQDLDWLERLDVTTDPAPMPAAMAEVANIEAAKGTTGRDLDVHNDFQREMTFYRQAQAAVISALPRLQKLGVPTTRPEDYFAEMAKSDVHMKKVRERLLSKQQGLERAEKVRKVREMRKYGKQVQQEVLLKRQREKKELIKSVKEYRKGKIDNLDFLDDEGPLRKGQPTGKKGQPTGKKGGANRNSYKQKKFGFGGQKKRSKWNTEESSADMSGFKSGKKPKGPPGKKGKQPRPGKNRRQKMKGGKRR</sequence>
<comment type="function">
    <text evidence="1">Required for the processing of the 27S pre-rRNA.</text>
</comment>
<dbReference type="InterPro" id="IPR008610">
    <property type="entry name" value="Ebp2"/>
</dbReference>
<dbReference type="AlphaFoldDB" id="A0A8J9YXW9"/>
<feature type="region of interest" description="Disordered" evidence="7">
    <location>
        <begin position="1"/>
        <end position="23"/>
    </location>
</feature>